<evidence type="ECO:0000256" key="1">
    <source>
        <dbReference type="ARBA" id="ARBA00004141"/>
    </source>
</evidence>
<dbReference type="PANTHER" id="PTHR31123:SF7">
    <property type="entry name" value="MARVEL DOMAIN-CONTAINING PROTEIN"/>
    <property type="match status" value="1"/>
</dbReference>
<keyword evidence="8" id="KW-1185">Reference proteome</keyword>
<evidence type="ECO:0000256" key="2">
    <source>
        <dbReference type="ARBA" id="ARBA00005587"/>
    </source>
</evidence>
<dbReference type="GO" id="GO:0015123">
    <property type="term" value="F:acetate transmembrane transporter activity"/>
    <property type="evidence" value="ECO:0007669"/>
    <property type="project" value="TreeGrafter"/>
</dbReference>
<dbReference type="Pfam" id="PF01184">
    <property type="entry name" value="Gpr1_Fun34_YaaH"/>
    <property type="match status" value="1"/>
</dbReference>
<dbReference type="InterPro" id="IPR051633">
    <property type="entry name" value="AceTr"/>
</dbReference>
<name>A0A9W9SIC9_9EURO</name>
<keyword evidence="4 6" id="KW-1133">Transmembrane helix</keyword>
<dbReference type="Proteomes" id="UP001147747">
    <property type="component" value="Unassembled WGS sequence"/>
</dbReference>
<evidence type="ECO:0000256" key="5">
    <source>
        <dbReference type="ARBA" id="ARBA00023136"/>
    </source>
</evidence>
<gene>
    <name evidence="7" type="ORF">N7509_012305</name>
</gene>
<dbReference type="OrthoDB" id="3648309at2759"/>
<evidence type="ECO:0000256" key="4">
    <source>
        <dbReference type="ARBA" id="ARBA00022989"/>
    </source>
</evidence>
<reference evidence="7" key="1">
    <citation type="submission" date="2022-12" db="EMBL/GenBank/DDBJ databases">
        <authorList>
            <person name="Petersen C."/>
        </authorList>
    </citation>
    <scope>NUCLEOTIDE SEQUENCE</scope>
    <source>
        <strain evidence="7">IBT 29677</strain>
    </source>
</reference>
<evidence type="ECO:0000313" key="7">
    <source>
        <dbReference type="EMBL" id="KAJ5379186.1"/>
    </source>
</evidence>
<dbReference type="RefSeq" id="XP_056482972.1">
    <property type="nucleotide sequence ID" value="XM_056636942.1"/>
</dbReference>
<dbReference type="EMBL" id="JAPZBU010000011">
    <property type="protein sequence ID" value="KAJ5379186.1"/>
    <property type="molecule type" value="Genomic_DNA"/>
</dbReference>
<feature type="transmembrane region" description="Helical" evidence="6">
    <location>
        <begin position="37"/>
        <end position="54"/>
    </location>
</feature>
<feature type="transmembrane region" description="Helical" evidence="6">
    <location>
        <begin position="106"/>
        <end position="125"/>
    </location>
</feature>
<feature type="transmembrane region" description="Helical" evidence="6">
    <location>
        <begin position="163"/>
        <end position="183"/>
    </location>
</feature>
<dbReference type="GeneID" id="81375922"/>
<organism evidence="7 8">
    <name type="scientific">Penicillium cosmopolitanum</name>
    <dbReference type="NCBI Taxonomy" id="1131564"/>
    <lineage>
        <taxon>Eukaryota</taxon>
        <taxon>Fungi</taxon>
        <taxon>Dikarya</taxon>
        <taxon>Ascomycota</taxon>
        <taxon>Pezizomycotina</taxon>
        <taxon>Eurotiomycetes</taxon>
        <taxon>Eurotiomycetidae</taxon>
        <taxon>Eurotiales</taxon>
        <taxon>Aspergillaceae</taxon>
        <taxon>Penicillium</taxon>
    </lineage>
</organism>
<comment type="similarity">
    <text evidence="2">Belongs to the acetate uptake transporter (AceTr) (TC 2.A.96) family.</text>
</comment>
<sequence>MAIDRLANPGPLGFGGFATTLMTLSLSMMGFRGVENQTIFISNLCFLAGVGLLISAQWEMIKGNTFAYTVLAAFGLYYGGYGVLLAPSLGVIESYGGKTAEYYNAFAFYQLVWCILNFLFLLASLPTNVPNIVVYAALELCYIFNCTAHFMKADGRVELGEEITKMAGAFGFISATAGFYLLAHGLCQDTCPFDIPLFETKCFFRRRRFGCEGVCEDAQVLADQDTGSGSV</sequence>
<accession>A0A9W9SIC9</accession>
<dbReference type="GO" id="GO:0005886">
    <property type="term" value="C:plasma membrane"/>
    <property type="evidence" value="ECO:0007669"/>
    <property type="project" value="TreeGrafter"/>
</dbReference>
<feature type="transmembrane region" description="Helical" evidence="6">
    <location>
        <begin position="132"/>
        <end position="151"/>
    </location>
</feature>
<feature type="transmembrane region" description="Helical" evidence="6">
    <location>
        <begin position="12"/>
        <end position="31"/>
    </location>
</feature>
<comment type="caution">
    <text evidence="7">The sequence shown here is derived from an EMBL/GenBank/DDBJ whole genome shotgun (WGS) entry which is preliminary data.</text>
</comment>
<dbReference type="AlphaFoldDB" id="A0A9W9SIC9"/>
<dbReference type="PANTHER" id="PTHR31123">
    <property type="entry name" value="ACCUMULATION OF DYADS PROTEIN 2-RELATED"/>
    <property type="match status" value="1"/>
</dbReference>
<evidence type="ECO:0000256" key="3">
    <source>
        <dbReference type="ARBA" id="ARBA00022692"/>
    </source>
</evidence>
<evidence type="ECO:0000256" key="6">
    <source>
        <dbReference type="SAM" id="Phobius"/>
    </source>
</evidence>
<dbReference type="NCBIfam" id="NF038013">
    <property type="entry name" value="AceTr_1"/>
    <property type="match status" value="1"/>
</dbReference>
<dbReference type="InterPro" id="IPR000791">
    <property type="entry name" value="Gpr1/Fun34/SatP-like"/>
</dbReference>
<evidence type="ECO:0000313" key="8">
    <source>
        <dbReference type="Proteomes" id="UP001147747"/>
    </source>
</evidence>
<protein>
    <submittedName>
        <fullName evidence="7">Uncharacterized protein</fullName>
    </submittedName>
</protein>
<proteinExistence type="inferred from homology"/>
<keyword evidence="3 6" id="KW-0812">Transmembrane</keyword>
<feature type="transmembrane region" description="Helical" evidence="6">
    <location>
        <begin position="66"/>
        <end position="86"/>
    </location>
</feature>
<comment type="subcellular location">
    <subcellularLocation>
        <location evidence="1">Membrane</location>
        <topology evidence="1">Multi-pass membrane protein</topology>
    </subcellularLocation>
</comment>
<keyword evidence="5 6" id="KW-0472">Membrane</keyword>
<reference evidence="7" key="2">
    <citation type="journal article" date="2023" name="IMA Fungus">
        <title>Comparative genomic study of the Penicillium genus elucidates a diverse pangenome and 15 lateral gene transfer events.</title>
        <authorList>
            <person name="Petersen C."/>
            <person name="Sorensen T."/>
            <person name="Nielsen M.R."/>
            <person name="Sondergaard T.E."/>
            <person name="Sorensen J.L."/>
            <person name="Fitzpatrick D.A."/>
            <person name="Frisvad J.C."/>
            <person name="Nielsen K.L."/>
        </authorList>
    </citation>
    <scope>NUCLEOTIDE SEQUENCE</scope>
    <source>
        <strain evidence="7">IBT 29677</strain>
    </source>
</reference>